<dbReference type="Proteomes" id="UP000887574">
    <property type="component" value="Unplaced"/>
</dbReference>
<dbReference type="WBParaSite" id="jg21944">
    <property type="protein sequence ID" value="jg21944"/>
    <property type="gene ID" value="jg21944"/>
</dbReference>
<dbReference type="InterPro" id="IPR034164">
    <property type="entry name" value="Pepsin-like_dom"/>
</dbReference>
<dbReference type="PROSITE" id="PS51767">
    <property type="entry name" value="PEPTIDASE_A1"/>
    <property type="match status" value="1"/>
</dbReference>
<dbReference type="PANTHER" id="PTHR47966">
    <property type="entry name" value="BETA-SITE APP-CLEAVING ENZYME, ISOFORM A-RELATED"/>
    <property type="match status" value="1"/>
</dbReference>
<sequence>MLLLGLLSVSQAVVHTITTVNHILDPGTPEYSHFHTRHQAQLKHRIGADAYHAKSQGIIKTENVYFFALANISVGTPAQTFAVETDFFALGSFILIDSKANLSSVDKNIPPKNTFSSSDSSTFTDLNENFTSWLGNGHVANDILALSDTLQSKVDFGVLDTLGYALASSPIDGLLGLAPSIYNSVSSNLPVVLNQLAGVLDEPVITIWTSNTGFGNGSSVGTLGAIDTEHCESNWIYVPQISSAYDPYSFHVSSVEMTLNGNKQTLSLDKKIIVEPYSTNMYLPESLRPWLVNSTNAVYDSDGGYYKVDCDISKATKLVFNIGGQGNTTSSANKQLVMSVADYVAYSKSYEVCYLAAHFSDYTDQLEINVQFMDNHCLAYNMKDKTIGIADSKTAITDVKKFKNDN</sequence>
<dbReference type="SUPFAM" id="SSF50630">
    <property type="entry name" value="Acid proteases"/>
    <property type="match status" value="1"/>
</dbReference>
<proteinExistence type="inferred from homology"/>
<name>A0A915DQ51_9BILA</name>
<accession>A0A915DQ51</accession>
<dbReference type="GO" id="GO:0006508">
    <property type="term" value="P:proteolysis"/>
    <property type="evidence" value="ECO:0007669"/>
    <property type="project" value="InterPro"/>
</dbReference>
<keyword evidence="2" id="KW-0732">Signal</keyword>
<feature type="domain" description="Peptidase A1" evidence="3">
    <location>
        <begin position="68"/>
        <end position="390"/>
    </location>
</feature>
<dbReference type="InterPro" id="IPR001461">
    <property type="entry name" value="Aspartic_peptidase_A1"/>
</dbReference>
<dbReference type="CDD" id="cd05471">
    <property type="entry name" value="pepsin_like"/>
    <property type="match status" value="1"/>
</dbReference>
<dbReference type="GO" id="GO:0004190">
    <property type="term" value="F:aspartic-type endopeptidase activity"/>
    <property type="evidence" value="ECO:0007669"/>
    <property type="project" value="InterPro"/>
</dbReference>
<evidence type="ECO:0000256" key="2">
    <source>
        <dbReference type="SAM" id="SignalP"/>
    </source>
</evidence>
<dbReference type="AlphaFoldDB" id="A0A915DQ51"/>
<evidence type="ECO:0000313" key="5">
    <source>
        <dbReference type="WBParaSite" id="jg21944"/>
    </source>
</evidence>
<dbReference type="InterPro" id="IPR033121">
    <property type="entry name" value="PEPTIDASE_A1"/>
</dbReference>
<organism evidence="4 5">
    <name type="scientific">Ditylenchus dipsaci</name>
    <dbReference type="NCBI Taxonomy" id="166011"/>
    <lineage>
        <taxon>Eukaryota</taxon>
        <taxon>Metazoa</taxon>
        <taxon>Ecdysozoa</taxon>
        <taxon>Nematoda</taxon>
        <taxon>Chromadorea</taxon>
        <taxon>Rhabditida</taxon>
        <taxon>Tylenchina</taxon>
        <taxon>Tylenchomorpha</taxon>
        <taxon>Sphaerularioidea</taxon>
        <taxon>Anguinidae</taxon>
        <taxon>Anguininae</taxon>
        <taxon>Ditylenchus</taxon>
    </lineage>
</organism>
<feature type="chain" id="PRO_5036711698" evidence="2">
    <location>
        <begin position="17"/>
        <end position="406"/>
    </location>
</feature>
<dbReference type="GO" id="GO:0005764">
    <property type="term" value="C:lysosome"/>
    <property type="evidence" value="ECO:0007669"/>
    <property type="project" value="TreeGrafter"/>
</dbReference>
<evidence type="ECO:0000313" key="4">
    <source>
        <dbReference type="Proteomes" id="UP000887574"/>
    </source>
</evidence>
<dbReference type="Gene3D" id="2.40.70.10">
    <property type="entry name" value="Acid Proteases"/>
    <property type="match status" value="2"/>
</dbReference>
<feature type="signal peptide" evidence="2">
    <location>
        <begin position="1"/>
        <end position="16"/>
    </location>
</feature>
<dbReference type="PANTHER" id="PTHR47966:SF51">
    <property type="entry name" value="BETA-SITE APP-CLEAVING ENZYME, ISOFORM A-RELATED"/>
    <property type="match status" value="1"/>
</dbReference>
<dbReference type="InterPro" id="IPR021109">
    <property type="entry name" value="Peptidase_aspartic_dom_sf"/>
</dbReference>
<keyword evidence="4" id="KW-1185">Reference proteome</keyword>
<evidence type="ECO:0000259" key="3">
    <source>
        <dbReference type="PROSITE" id="PS51767"/>
    </source>
</evidence>
<reference evidence="5" key="1">
    <citation type="submission" date="2022-11" db="UniProtKB">
        <authorList>
            <consortium name="WormBaseParasite"/>
        </authorList>
    </citation>
    <scope>IDENTIFICATION</scope>
</reference>
<protein>
    <submittedName>
        <fullName evidence="5">Peptidase A1 domain-containing protein</fullName>
    </submittedName>
</protein>
<evidence type="ECO:0000256" key="1">
    <source>
        <dbReference type="ARBA" id="ARBA00007447"/>
    </source>
</evidence>
<comment type="similarity">
    <text evidence="1">Belongs to the peptidase A1 family.</text>
</comment>
<dbReference type="Pfam" id="PF00026">
    <property type="entry name" value="Asp"/>
    <property type="match status" value="1"/>
</dbReference>